<gene>
    <name evidence="3" type="ORF">FPZ44_19685</name>
</gene>
<dbReference type="Gene3D" id="1.10.10.10">
    <property type="entry name" value="Winged helix-like DNA-binding domain superfamily/Winged helix DNA-binding domain"/>
    <property type="match status" value="1"/>
</dbReference>
<dbReference type="InterPro" id="IPR036390">
    <property type="entry name" value="WH_DNA-bd_sf"/>
</dbReference>
<dbReference type="Pfam" id="PF11495">
    <property type="entry name" value="Regulator_TrmB"/>
    <property type="match status" value="1"/>
</dbReference>
<organism evidence="3 4">
    <name type="scientific">Paenibacillus agilis</name>
    <dbReference type="NCBI Taxonomy" id="3020863"/>
    <lineage>
        <taxon>Bacteria</taxon>
        <taxon>Bacillati</taxon>
        <taxon>Bacillota</taxon>
        <taxon>Bacilli</taxon>
        <taxon>Bacillales</taxon>
        <taxon>Paenibacillaceae</taxon>
        <taxon>Paenibacillus</taxon>
    </lineage>
</organism>
<dbReference type="Pfam" id="PF01978">
    <property type="entry name" value="TrmB"/>
    <property type="match status" value="1"/>
</dbReference>
<evidence type="ECO:0000313" key="4">
    <source>
        <dbReference type="Proteomes" id="UP000318102"/>
    </source>
</evidence>
<dbReference type="PANTHER" id="PTHR34293">
    <property type="entry name" value="HTH-TYPE TRANSCRIPTIONAL REGULATOR TRMBL2"/>
    <property type="match status" value="1"/>
</dbReference>
<feature type="domain" description="Transcription regulator TrmB N-terminal" evidence="1">
    <location>
        <begin position="2"/>
        <end position="70"/>
    </location>
</feature>
<dbReference type="RefSeq" id="WP_144993031.1">
    <property type="nucleotide sequence ID" value="NZ_VNJK01000003.1"/>
</dbReference>
<dbReference type="Proteomes" id="UP000318102">
    <property type="component" value="Unassembled WGS sequence"/>
</dbReference>
<dbReference type="OrthoDB" id="1493540at2"/>
<keyword evidence="4" id="KW-1185">Reference proteome</keyword>
<comment type="caution">
    <text evidence="3">The sequence shown here is derived from an EMBL/GenBank/DDBJ whole genome shotgun (WGS) entry which is preliminary data.</text>
</comment>
<feature type="domain" description="Transcription regulator TrmB C-terminal" evidence="2">
    <location>
        <begin position="101"/>
        <end position="224"/>
    </location>
</feature>
<dbReference type="AlphaFoldDB" id="A0A559IKH0"/>
<accession>A0A559IKH0</accession>
<dbReference type="SUPFAM" id="SSF46785">
    <property type="entry name" value="Winged helix' DNA-binding domain"/>
    <property type="match status" value="1"/>
</dbReference>
<dbReference type="InterPro" id="IPR021586">
    <property type="entry name" value="Tscrpt_reg_TrmB_C"/>
</dbReference>
<protein>
    <submittedName>
        <fullName evidence="3">TrmB family transcriptional regulator</fullName>
    </submittedName>
</protein>
<proteinExistence type="predicted"/>
<dbReference type="InterPro" id="IPR036388">
    <property type="entry name" value="WH-like_DNA-bd_sf"/>
</dbReference>
<sequence length="254" mass="28770">MLQRFGYSQYESKVYETLATSEQAMDATTIVKYSGVPKAKIYEVLSRLAEKGIILDAISGKKRTYAALPIQVVIDKLTREFEQDITELRTSVVRRNYGDDQVWSLKSQSSIAAYCKEMIAGAQQSIVVSMWADEFAGYADNLELKEQEGVQVEALVIGTDSVNVKLSKLHFLTPAEGTAHMERFTLVVIDGKQVLCAGMEDGSWQAIRTQAQPFVKFFTEFFYHDVALAKISLKYVDELLQDDEMRSLLMRLRY</sequence>
<name>A0A559IKH0_9BACL</name>
<dbReference type="InterPro" id="IPR051797">
    <property type="entry name" value="TrmB-like"/>
</dbReference>
<dbReference type="EMBL" id="VNJK01000003">
    <property type="protein sequence ID" value="TVX88131.1"/>
    <property type="molecule type" value="Genomic_DNA"/>
</dbReference>
<reference evidence="3 4" key="1">
    <citation type="submission" date="2019-07" db="EMBL/GenBank/DDBJ databases">
        <authorList>
            <person name="Kim J."/>
        </authorList>
    </citation>
    <scope>NUCLEOTIDE SEQUENCE [LARGE SCALE GENOMIC DNA]</scope>
    <source>
        <strain evidence="3 4">N4</strain>
    </source>
</reference>
<dbReference type="InterPro" id="IPR002831">
    <property type="entry name" value="Tscrpt_reg_TrmB_N"/>
</dbReference>
<evidence type="ECO:0000259" key="2">
    <source>
        <dbReference type="Pfam" id="PF11495"/>
    </source>
</evidence>
<dbReference type="PANTHER" id="PTHR34293:SF1">
    <property type="entry name" value="HTH-TYPE TRANSCRIPTIONAL REGULATOR TRMBL2"/>
    <property type="match status" value="1"/>
</dbReference>
<evidence type="ECO:0000313" key="3">
    <source>
        <dbReference type="EMBL" id="TVX88131.1"/>
    </source>
</evidence>
<dbReference type="CDD" id="cd09124">
    <property type="entry name" value="PLDc_like_TrmB_middle"/>
    <property type="match status" value="1"/>
</dbReference>
<evidence type="ECO:0000259" key="1">
    <source>
        <dbReference type="Pfam" id="PF01978"/>
    </source>
</evidence>